<proteinExistence type="predicted"/>
<sequence length="632" mass="74366">MEKIYSYGIVKGLKIKLTLNEYKDNIGNATDKQIEFAKGIVERVFNFENDGVIDVNYNRCGLGKSTLIKCILHNLVNYTADLLDNKNNRTTRIDKFGAIVVTDKLDRLTDIQNYKNLKDRCYFMKYDQNDDEISYKHSRVEFKDQLTKQFKYPIVLLSTQKYFKMTKDERNQLYKWAGGHRKIKFIDEKPYIIQTYTIDERYLTDINVALEMLHKGEDKDFLIDYWKKIYNKFDNLRNLYTKYDCNWISGNGRSELLNAAMDKQFLSRLEEYVSKKIYEDVIRLKDISERGCLFIASNDKDKDNTRQFILIENNIDKFDTDKCKNIIFDATARFDIHYTISNKFKLFKEDDGKECDINLHNIQVSTSQNSLKKKKNLVKTISAYINETLDKDILVATYGQKSGLFQEFKKNLNTEELIYFGDIKGKNNWQDRDCMVHCGLNRKSSYVYLQTYIALTGIYKEFNEINDVDIIYNKIQEIILADKGLFTDLKMHEIMRSDIIVDTIQNLMRIKCRHFSNTKMCQVYLICSETYEGIVDRIGKEINAKIIKYVPAIFDEMKTMERKPIEGKYKTNPQILLEYLKSVERGTVLKMKDIISGSGLNRDQIKECRKSNDSIVEWFNNHPGSKKGQYIV</sequence>
<evidence type="ECO:0000313" key="2">
    <source>
        <dbReference type="Proteomes" id="UP000326961"/>
    </source>
</evidence>
<name>A0A5P3XA28_PARBF</name>
<organism evidence="1 2">
    <name type="scientific">Paraclostridium bifermentans</name>
    <name type="common">Clostridium bifermentans</name>
    <dbReference type="NCBI Taxonomy" id="1490"/>
    <lineage>
        <taxon>Bacteria</taxon>
        <taxon>Bacillati</taxon>
        <taxon>Bacillota</taxon>
        <taxon>Clostridia</taxon>
        <taxon>Peptostreptococcales</taxon>
        <taxon>Peptostreptococcaceae</taxon>
        <taxon>Paraclostridium</taxon>
    </lineage>
</organism>
<dbReference type="EMBL" id="CP032452">
    <property type="protein sequence ID" value="QEZ67749.1"/>
    <property type="molecule type" value="Genomic_DNA"/>
</dbReference>
<evidence type="ECO:0000313" key="1">
    <source>
        <dbReference type="EMBL" id="QEZ67749.1"/>
    </source>
</evidence>
<accession>A0A5P3XA28</accession>
<dbReference type="AlphaFoldDB" id="A0A5P3XA28"/>
<dbReference type="RefSeq" id="WP_150885567.1">
    <property type="nucleotide sequence ID" value="NZ_CP032452.1"/>
</dbReference>
<reference evidence="1 2" key="1">
    <citation type="submission" date="2018-09" db="EMBL/GenBank/DDBJ databases">
        <title>A clostridial neurotoxin that targets Anopheles mosquitoes.</title>
        <authorList>
            <person name="Contreras E."/>
            <person name="Masuyer G."/>
            <person name="Qureshi N."/>
            <person name="Chawla S."/>
            <person name="Lim H.L."/>
            <person name="Chen J."/>
            <person name="Stenmark P."/>
            <person name="Gill S."/>
        </authorList>
    </citation>
    <scope>NUCLEOTIDE SEQUENCE [LARGE SCALE GENOMIC DNA]</scope>
    <source>
        <strain evidence="1 2">Cbm</strain>
    </source>
</reference>
<dbReference type="Proteomes" id="UP000326961">
    <property type="component" value="Chromosome"/>
</dbReference>
<protein>
    <submittedName>
        <fullName evidence="1">Uncharacterized protein</fullName>
    </submittedName>
</protein>
<gene>
    <name evidence="1" type="ORF">D4A35_01915</name>
</gene>